<keyword evidence="5" id="KW-1185">Reference proteome</keyword>
<accession>A0A7W8AAM5</accession>
<name>A0A7W8AAM5_9ACTN</name>
<reference evidence="4 5" key="1">
    <citation type="submission" date="2020-08" db="EMBL/GenBank/DDBJ databases">
        <title>Genomic Encyclopedia of Type Strains, Phase IV (KMG-IV): sequencing the most valuable type-strain genomes for metagenomic binning, comparative biology and taxonomic classification.</title>
        <authorList>
            <person name="Goeker M."/>
        </authorList>
    </citation>
    <scope>NUCLEOTIDE SEQUENCE [LARGE SCALE GENOMIC DNA]</scope>
    <source>
        <strain evidence="4 5">DSM 45385</strain>
    </source>
</reference>
<organism evidence="4 5">
    <name type="scientific">Nonomuraea endophytica</name>
    <dbReference type="NCBI Taxonomy" id="714136"/>
    <lineage>
        <taxon>Bacteria</taxon>
        <taxon>Bacillati</taxon>
        <taxon>Actinomycetota</taxon>
        <taxon>Actinomycetes</taxon>
        <taxon>Streptosporangiales</taxon>
        <taxon>Streptosporangiaceae</taxon>
        <taxon>Nonomuraea</taxon>
    </lineage>
</organism>
<dbReference type="InterPro" id="IPR036849">
    <property type="entry name" value="Enolase-like_C_sf"/>
</dbReference>
<dbReference type="Gene3D" id="3.30.390.10">
    <property type="entry name" value="Enolase-like, N-terminal domain"/>
    <property type="match status" value="1"/>
</dbReference>
<dbReference type="InterPro" id="IPR029065">
    <property type="entry name" value="Enolase_C-like"/>
</dbReference>
<dbReference type="Gene3D" id="3.20.20.120">
    <property type="entry name" value="Enolase-like C-terminal domain"/>
    <property type="match status" value="1"/>
</dbReference>
<sequence length="392" mass="41428">MTDVRIRQAGADFREVILDHPLRLAGATVDRFTLAVVTVEVETSDGRPAEGVGASVLSVPWAWPRSPLSWHARDQALRDMVTGLCADAGSAAGDPLEICAELEARLSGPRGVPRLAASLVLGAVDNAVHDAWARAAGRPAPGLYQEALADPRLTALLKEGLGEPRTRLPVQHVVGVGDPLDEVRAWLERDGMRHVKVKVAGQDPKADAARITAIHALLDSGGSVSVDPNEGCESAADAAAMLDALPSEVLADVAYLEQPVPRDAAPDPVGMRELARRAPVLADESLAGVADLDRLAAGGWSGVVVKAAKGQSLALRSWAYAREHGLAVMVQDLTAVDLALAHSARLAATLPWSWSPFECNSRQYAPRANDGLKFMAVQDGQITLEAPRPGIY</sequence>
<dbReference type="GO" id="GO:0046872">
    <property type="term" value="F:metal ion binding"/>
    <property type="evidence" value="ECO:0007669"/>
    <property type="project" value="UniProtKB-KW"/>
</dbReference>
<comment type="similarity">
    <text evidence="1">Belongs to the mandelate racemase/muconate lactonizing enzyme family.</text>
</comment>
<dbReference type="SMART" id="SM00922">
    <property type="entry name" value="MR_MLE"/>
    <property type="match status" value="1"/>
</dbReference>
<dbReference type="AlphaFoldDB" id="A0A7W8AAM5"/>
<evidence type="ECO:0000313" key="5">
    <source>
        <dbReference type="Proteomes" id="UP000568380"/>
    </source>
</evidence>
<feature type="domain" description="Mandelate racemase/muconate lactonizing enzyme C-terminal" evidence="3">
    <location>
        <begin position="176"/>
        <end position="281"/>
    </location>
</feature>
<dbReference type="RefSeq" id="WP_184970113.1">
    <property type="nucleotide sequence ID" value="NZ_JACHIN010000012.1"/>
</dbReference>
<proteinExistence type="inferred from homology"/>
<protein>
    <submittedName>
        <fullName evidence="4">L-alanine-DL-glutamate epimerase-like enolase superfamily enzyme</fullName>
    </submittedName>
</protein>
<dbReference type="EMBL" id="JACHIN010000012">
    <property type="protein sequence ID" value="MBB5082159.1"/>
    <property type="molecule type" value="Genomic_DNA"/>
</dbReference>
<dbReference type="InterPro" id="IPR013342">
    <property type="entry name" value="Mandelate_racemase_C"/>
</dbReference>
<keyword evidence="2" id="KW-0479">Metal-binding</keyword>
<dbReference type="SUPFAM" id="SSF54826">
    <property type="entry name" value="Enolase N-terminal domain-like"/>
    <property type="match status" value="1"/>
</dbReference>
<dbReference type="InterPro" id="IPR034593">
    <property type="entry name" value="DgoD-like"/>
</dbReference>
<evidence type="ECO:0000259" key="3">
    <source>
        <dbReference type="SMART" id="SM00922"/>
    </source>
</evidence>
<dbReference type="SUPFAM" id="SSF51604">
    <property type="entry name" value="Enolase C-terminal domain-like"/>
    <property type="match status" value="1"/>
</dbReference>
<evidence type="ECO:0000256" key="2">
    <source>
        <dbReference type="ARBA" id="ARBA00022723"/>
    </source>
</evidence>
<comment type="caution">
    <text evidence="4">The sequence shown here is derived from an EMBL/GenBank/DDBJ whole genome shotgun (WGS) entry which is preliminary data.</text>
</comment>
<dbReference type="Pfam" id="PF13378">
    <property type="entry name" value="MR_MLE_C"/>
    <property type="match status" value="1"/>
</dbReference>
<dbReference type="Proteomes" id="UP000568380">
    <property type="component" value="Unassembled WGS sequence"/>
</dbReference>
<dbReference type="InterPro" id="IPR029017">
    <property type="entry name" value="Enolase-like_N"/>
</dbReference>
<gene>
    <name evidence="4" type="ORF">HNR40_007654</name>
</gene>
<dbReference type="PANTHER" id="PTHR48080">
    <property type="entry name" value="D-GALACTONATE DEHYDRATASE-RELATED"/>
    <property type="match status" value="1"/>
</dbReference>
<evidence type="ECO:0000256" key="1">
    <source>
        <dbReference type="ARBA" id="ARBA00008031"/>
    </source>
</evidence>
<dbReference type="PANTHER" id="PTHR48080:SF3">
    <property type="entry name" value="ENOLASE SUPERFAMILY MEMBER DDB_G0284701"/>
    <property type="match status" value="1"/>
</dbReference>
<evidence type="ECO:0000313" key="4">
    <source>
        <dbReference type="EMBL" id="MBB5082159.1"/>
    </source>
</evidence>